<dbReference type="CDD" id="cd00590">
    <property type="entry name" value="RRM_SF"/>
    <property type="match status" value="1"/>
</dbReference>
<reference evidence="2 3" key="1">
    <citation type="submission" date="2020-01" db="EMBL/GenBank/DDBJ databases">
        <title>Genome sequence of Arachis hypogaea, cultivar Shitouqi.</title>
        <authorList>
            <person name="Zhuang W."/>
            <person name="Chen H."/>
            <person name="Varshney R."/>
            <person name="Wang D."/>
            <person name="Ming R."/>
        </authorList>
    </citation>
    <scope>NUCLEOTIDE SEQUENCE [LARGE SCALE GENOMIC DNA]</scope>
    <source>
        <tissue evidence="2">Young leaf</tissue>
    </source>
</reference>
<name>A0A6B9V6G5_ARAHY</name>
<gene>
    <name evidence="2" type="ORF">DS421_19g647490</name>
</gene>
<dbReference type="InterPro" id="IPR012677">
    <property type="entry name" value="Nucleotide-bd_a/b_plait_sf"/>
</dbReference>
<feature type="region of interest" description="Disordered" evidence="1">
    <location>
        <begin position="48"/>
        <end position="109"/>
    </location>
</feature>
<dbReference type="InterPro" id="IPR035979">
    <property type="entry name" value="RBD_domain_sf"/>
</dbReference>
<dbReference type="EMBL" id="CP031001">
    <property type="protein sequence ID" value="QHN76847.1"/>
    <property type="molecule type" value="Genomic_DNA"/>
</dbReference>
<accession>A0A6B9V6G5</accession>
<dbReference type="AlphaFoldDB" id="A0A6B9V6G5"/>
<dbReference type="SUPFAM" id="SSF54928">
    <property type="entry name" value="RNA-binding domain, RBD"/>
    <property type="match status" value="1"/>
</dbReference>
<evidence type="ECO:0000313" key="2">
    <source>
        <dbReference type="EMBL" id="QHN76847.1"/>
    </source>
</evidence>
<sequence>MFAFIRYTTKGGVLKAITEMNHMKLRGKEVFVGEAKYRRSLVTKDMKKIQIADGNRNDMIRQPPRESKPAQITPSSCPEDVSKGKRNQDPHGNGWTKKLEVAVAKENLN</sequence>
<organism evidence="2 3">
    <name type="scientific">Arachis hypogaea</name>
    <name type="common">Peanut</name>
    <dbReference type="NCBI Taxonomy" id="3818"/>
    <lineage>
        <taxon>Eukaryota</taxon>
        <taxon>Viridiplantae</taxon>
        <taxon>Streptophyta</taxon>
        <taxon>Embryophyta</taxon>
        <taxon>Tracheophyta</taxon>
        <taxon>Spermatophyta</taxon>
        <taxon>Magnoliopsida</taxon>
        <taxon>eudicotyledons</taxon>
        <taxon>Gunneridae</taxon>
        <taxon>Pentapetalae</taxon>
        <taxon>rosids</taxon>
        <taxon>fabids</taxon>
        <taxon>Fabales</taxon>
        <taxon>Fabaceae</taxon>
        <taxon>Papilionoideae</taxon>
        <taxon>50 kb inversion clade</taxon>
        <taxon>dalbergioids sensu lato</taxon>
        <taxon>Dalbergieae</taxon>
        <taxon>Pterocarpus clade</taxon>
        <taxon>Arachis</taxon>
    </lineage>
</organism>
<feature type="compositionally biased region" description="Basic and acidic residues" evidence="1">
    <location>
        <begin position="80"/>
        <end position="89"/>
    </location>
</feature>
<evidence type="ECO:0000256" key="1">
    <source>
        <dbReference type="SAM" id="MobiDB-lite"/>
    </source>
</evidence>
<dbReference type="GO" id="GO:0003676">
    <property type="term" value="F:nucleic acid binding"/>
    <property type="evidence" value="ECO:0007669"/>
    <property type="project" value="InterPro"/>
</dbReference>
<protein>
    <recommendedName>
        <fullName evidence="4">RRM domain-containing protein</fullName>
    </recommendedName>
</protein>
<dbReference type="Gene3D" id="3.30.70.330">
    <property type="match status" value="1"/>
</dbReference>
<proteinExistence type="predicted"/>
<feature type="compositionally biased region" description="Basic and acidic residues" evidence="1">
    <location>
        <begin position="48"/>
        <end position="68"/>
    </location>
</feature>
<dbReference type="Proteomes" id="UP000464620">
    <property type="component" value="Chromosome B09"/>
</dbReference>
<evidence type="ECO:0008006" key="4">
    <source>
        <dbReference type="Google" id="ProtNLM"/>
    </source>
</evidence>
<evidence type="ECO:0000313" key="3">
    <source>
        <dbReference type="Proteomes" id="UP000464620"/>
    </source>
</evidence>